<dbReference type="GO" id="GO:0005634">
    <property type="term" value="C:nucleus"/>
    <property type="evidence" value="ECO:0007669"/>
    <property type="project" value="TreeGrafter"/>
</dbReference>
<dbReference type="STRING" id="215243.A0A0D2EBU4"/>
<keyword evidence="8" id="KW-1185">Reference proteome</keyword>
<feature type="region of interest" description="Disordered" evidence="6">
    <location>
        <begin position="44"/>
        <end position="166"/>
    </location>
</feature>
<dbReference type="PANTHER" id="PTHR13475">
    <property type="entry name" value="NEUGRIN"/>
    <property type="match status" value="1"/>
</dbReference>
<sequence length="290" mass="32991">MVFSSKSSSIVLHTIRCRTPSSPILTFKSSISSASTPFLRNSSASSVFAPNRTGHVSKRRRLSSSRTAAASLDHRQLEESGSGLGSRFSCGNAGQSGSGISPSSETRGQSQQLQEDFIEMSLQDKPRSQDSGSASARGHKKEGKRRVELRELVDPRKQKSEPWQIQKDALKKKFGEGGWNPRKRLSPDTMEGIRSLHEQDPERYSTPLLAEHFKVSPEAIRRILKSKWRPSEKEMEKKRERWAKRHDRIWDQQAELGLRPKRRKERPQEDPDEFEENLRAKEMLDNARSA</sequence>
<evidence type="ECO:0000313" key="8">
    <source>
        <dbReference type="Proteomes" id="UP000053342"/>
    </source>
</evidence>
<organism evidence="7 8">
    <name type="scientific">Exophiala oligosperma</name>
    <dbReference type="NCBI Taxonomy" id="215243"/>
    <lineage>
        <taxon>Eukaryota</taxon>
        <taxon>Fungi</taxon>
        <taxon>Dikarya</taxon>
        <taxon>Ascomycota</taxon>
        <taxon>Pezizomycotina</taxon>
        <taxon>Eurotiomycetes</taxon>
        <taxon>Chaetothyriomycetidae</taxon>
        <taxon>Chaetothyriales</taxon>
        <taxon>Herpotrichiellaceae</taxon>
        <taxon>Exophiala</taxon>
    </lineage>
</organism>
<comment type="function">
    <text evidence="1">Required for respiratory activity and maintenance and expression of the mitochondrial genome.</text>
</comment>
<dbReference type="VEuPathDB" id="FungiDB:PV06_03826"/>
<reference evidence="7 8" key="1">
    <citation type="submission" date="2015-01" db="EMBL/GenBank/DDBJ databases">
        <title>The Genome Sequence of Exophiala oligosperma CBS72588.</title>
        <authorList>
            <consortium name="The Broad Institute Genomics Platform"/>
            <person name="Cuomo C."/>
            <person name="de Hoog S."/>
            <person name="Gorbushina A."/>
            <person name="Stielow B."/>
            <person name="Teixiera M."/>
            <person name="Abouelleil A."/>
            <person name="Chapman S.B."/>
            <person name="Priest M."/>
            <person name="Young S.K."/>
            <person name="Wortman J."/>
            <person name="Nusbaum C."/>
            <person name="Birren B."/>
        </authorList>
    </citation>
    <scope>NUCLEOTIDE SEQUENCE [LARGE SCALE GENOMIC DNA]</scope>
    <source>
        <strain evidence="7 8">CBS 72588</strain>
    </source>
</reference>
<evidence type="ECO:0000256" key="1">
    <source>
        <dbReference type="ARBA" id="ARBA00003548"/>
    </source>
</evidence>
<evidence type="ECO:0000256" key="3">
    <source>
        <dbReference type="ARBA" id="ARBA00010895"/>
    </source>
</evidence>
<dbReference type="Proteomes" id="UP000053342">
    <property type="component" value="Unassembled WGS sequence"/>
</dbReference>
<evidence type="ECO:0000256" key="6">
    <source>
        <dbReference type="SAM" id="MobiDB-lite"/>
    </source>
</evidence>
<dbReference type="InterPro" id="IPR010487">
    <property type="entry name" value="NGRN/Rrg9"/>
</dbReference>
<dbReference type="GO" id="GO:0005739">
    <property type="term" value="C:mitochondrion"/>
    <property type="evidence" value="ECO:0007669"/>
    <property type="project" value="UniProtKB-SubCell"/>
</dbReference>
<evidence type="ECO:0000256" key="4">
    <source>
        <dbReference type="ARBA" id="ARBA00013566"/>
    </source>
</evidence>
<feature type="compositionally biased region" description="Polar residues" evidence="6">
    <location>
        <begin position="92"/>
        <end position="114"/>
    </location>
</feature>
<comment type="similarity">
    <text evidence="3">Belongs to the RRG9 family.</text>
</comment>
<accession>A0A0D2EBU4</accession>
<evidence type="ECO:0000256" key="2">
    <source>
        <dbReference type="ARBA" id="ARBA00004173"/>
    </source>
</evidence>
<dbReference type="GeneID" id="27355900"/>
<dbReference type="PANTHER" id="PTHR13475:SF3">
    <property type="entry name" value="NEUGRIN"/>
    <property type="match status" value="1"/>
</dbReference>
<evidence type="ECO:0000256" key="5">
    <source>
        <dbReference type="ARBA" id="ARBA00022946"/>
    </source>
</evidence>
<dbReference type="EMBL" id="KN847334">
    <property type="protein sequence ID" value="KIW45434.1"/>
    <property type="molecule type" value="Genomic_DNA"/>
</dbReference>
<dbReference type="OrthoDB" id="5578174at2759"/>
<keyword evidence="5" id="KW-0809">Transit peptide</keyword>
<feature type="compositionally biased region" description="Basic and acidic residues" evidence="6">
    <location>
        <begin position="276"/>
        <end position="290"/>
    </location>
</feature>
<protein>
    <recommendedName>
        <fullName evidence="4">Required for respiratory growth protein 9, mitochondrial</fullName>
    </recommendedName>
</protein>
<comment type="subcellular location">
    <subcellularLocation>
        <location evidence="2">Mitochondrion</location>
    </subcellularLocation>
</comment>
<dbReference type="Pfam" id="PF06413">
    <property type="entry name" value="Neugrin"/>
    <property type="match status" value="1"/>
</dbReference>
<dbReference type="HOGENOM" id="CLU_047598_3_0_1"/>
<dbReference type="AlphaFoldDB" id="A0A0D2EBU4"/>
<evidence type="ECO:0000313" key="7">
    <source>
        <dbReference type="EMBL" id="KIW45434.1"/>
    </source>
</evidence>
<dbReference type="RefSeq" id="XP_016265650.1">
    <property type="nucleotide sequence ID" value="XM_016404645.1"/>
</dbReference>
<proteinExistence type="inferred from homology"/>
<feature type="region of interest" description="Disordered" evidence="6">
    <location>
        <begin position="253"/>
        <end position="290"/>
    </location>
</feature>
<gene>
    <name evidence="7" type="ORF">PV06_03826</name>
</gene>
<name>A0A0D2EBU4_9EURO</name>
<feature type="compositionally biased region" description="Basic and acidic residues" evidence="6">
    <location>
        <begin position="145"/>
        <end position="160"/>
    </location>
</feature>